<comment type="caution">
    <text evidence="3">The sequence shown here is derived from an EMBL/GenBank/DDBJ whole genome shotgun (WGS) entry which is preliminary data.</text>
</comment>
<accession>A0AAV4ISR3</accession>
<proteinExistence type="predicted"/>
<dbReference type="Proteomes" id="UP000762676">
    <property type="component" value="Unassembled WGS sequence"/>
</dbReference>
<evidence type="ECO:0000313" key="3">
    <source>
        <dbReference type="EMBL" id="GFS12823.1"/>
    </source>
</evidence>
<dbReference type="InterPro" id="IPR032718">
    <property type="entry name" value="PGBD4_Znf_C"/>
</dbReference>
<evidence type="ECO:0000259" key="2">
    <source>
        <dbReference type="Pfam" id="PF13842"/>
    </source>
</evidence>
<dbReference type="AlphaFoldDB" id="A0AAV4ISR3"/>
<keyword evidence="4" id="KW-1185">Reference proteome</keyword>
<gene>
    <name evidence="3" type="ORF">ElyMa_003120900</name>
</gene>
<feature type="compositionally biased region" description="Basic and acidic residues" evidence="1">
    <location>
        <begin position="49"/>
        <end position="59"/>
    </location>
</feature>
<evidence type="ECO:0000313" key="4">
    <source>
        <dbReference type="Proteomes" id="UP000762676"/>
    </source>
</evidence>
<feature type="region of interest" description="Disordered" evidence="1">
    <location>
        <begin position="45"/>
        <end position="65"/>
    </location>
</feature>
<protein>
    <recommendedName>
        <fullName evidence="2">PiggyBac transposable element-derived protein 4 C-terminal zinc-finger domain-containing protein</fullName>
    </recommendedName>
</protein>
<organism evidence="3 4">
    <name type="scientific">Elysia marginata</name>
    <dbReference type="NCBI Taxonomy" id="1093978"/>
    <lineage>
        <taxon>Eukaryota</taxon>
        <taxon>Metazoa</taxon>
        <taxon>Spiralia</taxon>
        <taxon>Lophotrochozoa</taxon>
        <taxon>Mollusca</taxon>
        <taxon>Gastropoda</taxon>
        <taxon>Heterobranchia</taxon>
        <taxon>Euthyneura</taxon>
        <taxon>Panpulmonata</taxon>
        <taxon>Sacoglossa</taxon>
        <taxon>Placobranchoidea</taxon>
        <taxon>Plakobranchidae</taxon>
        <taxon>Elysia</taxon>
    </lineage>
</organism>
<name>A0AAV4ISR3_9GAST</name>
<evidence type="ECO:0000256" key="1">
    <source>
        <dbReference type="SAM" id="MobiDB-lite"/>
    </source>
</evidence>
<feature type="domain" description="PiggyBac transposable element-derived protein 4 C-terminal zinc-finger" evidence="2">
    <location>
        <begin position="72"/>
        <end position="124"/>
    </location>
</feature>
<dbReference type="Pfam" id="PF13842">
    <property type="entry name" value="zf-Tnp_2"/>
    <property type="match status" value="1"/>
</dbReference>
<dbReference type="EMBL" id="BMAT01006447">
    <property type="protein sequence ID" value="GFS12823.1"/>
    <property type="molecule type" value="Genomic_DNA"/>
</dbReference>
<reference evidence="3 4" key="1">
    <citation type="journal article" date="2021" name="Elife">
        <title>Chloroplast acquisition without the gene transfer in kleptoplastic sea slugs, Plakobranchus ocellatus.</title>
        <authorList>
            <person name="Maeda T."/>
            <person name="Takahashi S."/>
            <person name="Yoshida T."/>
            <person name="Shimamura S."/>
            <person name="Takaki Y."/>
            <person name="Nagai Y."/>
            <person name="Toyoda A."/>
            <person name="Suzuki Y."/>
            <person name="Arimoto A."/>
            <person name="Ishii H."/>
            <person name="Satoh N."/>
            <person name="Nishiyama T."/>
            <person name="Hasebe M."/>
            <person name="Maruyama T."/>
            <person name="Minagawa J."/>
            <person name="Obokata J."/>
            <person name="Shigenobu S."/>
        </authorList>
    </citation>
    <scope>NUCLEOTIDE SEQUENCE [LARGE SCALE GENOMIC DNA]</scope>
</reference>
<sequence length="130" mass="15372">MWDSWRENAPAGSRYGRSKNGWMDSHDFLEWFRVHDHCCALGEEEGRTDEDRERKDARQPGRPSTTIIERFTGNKHLIRHTPDDRMCEYCSKGTGNRKRTNFYCIGCSSHPYLNPKNCFEQYHLESNIQL</sequence>